<protein>
    <submittedName>
        <fullName evidence="1">Uncharacterized protein</fullName>
    </submittedName>
</protein>
<dbReference type="AlphaFoldDB" id="A0A1G2H3L9"/>
<proteinExistence type="predicted"/>
<dbReference type="Proteomes" id="UP000177954">
    <property type="component" value="Unassembled WGS sequence"/>
</dbReference>
<reference evidence="1 2" key="1">
    <citation type="journal article" date="2016" name="Nat. Commun.">
        <title>Thousands of microbial genomes shed light on interconnected biogeochemical processes in an aquifer system.</title>
        <authorList>
            <person name="Anantharaman K."/>
            <person name="Brown C.T."/>
            <person name="Hug L.A."/>
            <person name="Sharon I."/>
            <person name="Castelle C.J."/>
            <person name="Probst A.J."/>
            <person name="Thomas B.C."/>
            <person name="Singh A."/>
            <person name="Wilkins M.J."/>
            <person name="Karaoz U."/>
            <person name="Brodie E.L."/>
            <person name="Williams K.H."/>
            <person name="Hubbard S.S."/>
            <person name="Banfield J.F."/>
        </authorList>
    </citation>
    <scope>NUCLEOTIDE SEQUENCE [LARGE SCALE GENOMIC DNA]</scope>
</reference>
<sequence>MSTQDPLHSLFVSESQAIDRQQLATLLSPYLAINKETGALDFSSQFRDLPNAEMILLVLSAVKARSLVLKNTADEISPSEIIKMEIMPMGSVKGTLKTLLDSKDIKSTGGKYSVPNYKIPQVVARFNQMKHQK</sequence>
<dbReference type="STRING" id="1802129.A3J04_01850"/>
<gene>
    <name evidence="1" type="ORF">A3J04_01850</name>
</gene>
<name>A0A1G2H3L9_9BACT</name>
<comment type="caution">
    <text evidence="1">The sequence shown here is derived from an EMBL/GenBank/DDBJ whole genome shotgun (WGS) entry which is preliminary data.</text>
</comment>
<dbReference type="EMBL" id="MHNZ01000001">
    <property type="protein sequence ID" value="OGZ57063.1"/>
    <property type="molecule type" value="Genomic_DNA"/>
</dbReference>
<accession>A0A1G2H3L9</accession>
<evidence type="ECO:0000313" key="2">
    <source>
        <dbReference type="Proteomes" id="UP000177954"/>
    </source>
</evidence>
<evidence type="ECO:0000313" key="1">
    <source>
        <dbReference type="EMBL" id="OGZ57063.1"/>
    </source>
</evidence>
<organism evidence="1 2">
    <name type="scientific">Candidatus Ryanbacteria bacterium RIFCSPLOWO2_02_FULL_47_14</name>
    <dbReference type="NCBI Taxonomy" id="1802129"/>
    <lineage>
        <taxon>Bacteria</taxon>
        <taxon>Candidatus Ryaniibacteriota</taxon>
    </lineage>
</organism>